<gene>
    <name evidence="3" type="ORF">H1R20_g14652</name>
</gene>
<dbReference type="Pfam" id="PF24883">
    <property type="entry name" value="NPHP3_N"/>
    <property type="match status" value="1"/>
</dbReference>
<dbReference type="InterPro" id="IPR056884">
    <property type="entry name" value="NPHP3-like_N"/>
</dbReference>
<name>A0A9W8IT65_9AGAR</name>
<sequence>MAANTALFPDASHFTIQGSQFTTTQTNNIQSLAVDSALEILHRHQALEATHTSKTAASAPKCKPGTRTKAIKDITSWATDRGADPSSSAESVLWLRGPAGAGKTCIMREVARICRQEGVLAGDYFFSTRVPGLDDEAPFVATIVSHLITVTPALDHPVRETIRSSSTIFKQSLELQVEKLIFNQLASIPPQTPAPRVLVVDGFDECRDPRQRAHLLRILHSLVASPYSFRVVIACRPEYDIRSAFDQPPLKSIAKILYLEAYQVSGEIYEYLSDEFTRIRETHPAKDSIPSEWPGQAMLHALTDKASGIFAYPSTVIKYIDNHRRHPVDLLEHILRPSSTLSSGEPFAELDALYKIILNPPDTDMPLMKRLLHVVMEITQLPTGYKSNSGVEELVQTRGPDSNDPITRLTHQILSPPLLDKFLSLRGGNNGNDSLRPAFANLSL</sequence>
<protein>
    <recommendedName>
        <fullName evidence="2">Nephrocystin 3-like N-terminal domain-containing protein</fullName>
    </recommendedName>
</protein>
<dbReference type="PANTHER" id="PTHR10039">
    <property type="entry name" value="AMELOGENIN"/>
    <property type="match status" value="1"/>
</dbReference>
<evidence type="ECO:0000313" key="4">
    <source>
        <dbReference type="Proteomes" id="UP001140091"/>
    </source>
</evidence>
<dbReference type="Proteomes" id="UP001140091">
    <property type="component" value="Unassembled WGS sequence"/>
</dbReference>
<comment type="caution">
    <text evidence="3">The sequence shown here is derived from an EMBL/GenBank/DDBJ whole genome shotgun (WGS) entry which is preliminary data.</text>
</comment>
<accession>A0A9W8IT65</accession>
<keyword evidence="1" id="KW-0677">Repeat</keyword>
<organism evidence="3 4">
    <name type="scientific">Candolleomyces eurysporus</name>
    <dbReference type="NCBI Taxonomy" id="2828524"/>
    <lineage>
        <taxon>Eukaryota</taxon>
        <taxon>Fungi</taxon>
        <taxon>Dikarya</taxon>
        <taxon>Basidiomycota</taxon>
        <taxon>Agaricomycotina</taxon>
        <taxon>Agaricomycetes</taxon>
        <taxon>Agaricomycetidae</taxon>
        <taxon>Agaricales</taxon>
        <taxon>Agaricineae</taxon>
        <taxon>Psathyrellaceae</taxon>
        <taxon>Candolleomyces</taxon>
    </lineage>
</organism>
<proteinExistence type="predicted"/>
<dbReference type="InterPro" id="IPR027417">
    <property type="entry name" value="P-loop_NTPase"/>
</dbReference>
<keyword evidence="4" id="KW-1185">Reference proteome</keyword>
<evidence type="ECO:0000256" key="1">
    <source>
        <dbReference type="ARBA" id="ARBA00022737"/>
    </source>
</evidence>
<dbReference type="PANTHER" id="PTHR10039:SF14">
    <property type="entry name" value="NACHT DOMAIN-CONTAINING PROTEIN"/>
    <property type="match status" value="1"/>
</dbReference>
<dbReference type="EMBL" id="JANBPK010001491">
    <property type="protein sequence ID" value="KAJ2922437.1"/>
    <property type="molecule type" value="Genomic_DNA"/>
</dbReference>
<dbReference type="OrthoDB" id="4760524at2759"/>
<feature type="non-terminal residue" evidence="3">
    <location>
        <position position="444"/>
    </location>
</feature>
<evidence type="ECO:0000313" key="3">
    <source>
        <dbReference type="EMBL" id="KAJ2922437.1"/>
    </source>
</evidence>
<evidence type="ECO:0000259" key="2">
    <source>
        <dbReference type="Pfam" id="PF24883"/>
    </source>
</evidence>
<dbReference type="SUPFAM" id="SSF52540">
    <property type="entry name" value="P-loop containing nucleoside triphosphate hydrolases"/>
    <property type="match status" value="1"/>
</dbReference>
<reference evidence="3" key="1">
    <citation type="submission" date="2022-06" db="EMBL/GenBank/DDBJ databases">
        <title>Genome Sequence of Candolleomyces eurysporus.</title>
        <authorList>
            <person name="Buettner E."/>
        </authorList>
    </citation>
    <scope>NUCLEOTIDE SEQUENCE</scope>
    <source>
        <strain evidence="3">VTCC 930004</strain>
    </source>
</reference>
<dbReference type="Gene3D" id="3.40.50.300">
    <property type="entry name" value="P-loop containing nucleotide triphosphate hydrolases"/>
    <property type="match status" value="1"/>
</dbReference>
<feature type="domain" description="Nephrocystin 3-like N-terminal" evidence="2">
    <location>
        <begin position="87"/>
        <end position="236"/>
    </location>
</feature>
<dbReference type="AlphaFoldDB" id="A0A9W8IT65"/>